<keyword evidence="8" id="KW-0378">Hydrolase</keyword>
<keyword evidence="4" id="KW-0964">Secreted</keyword>
<keyword evidence="11" id="KW-0865">Zymogen</keyword>
<evidence type="ECO:0000313" key="16">
    <source>
        <dbReference type="EMBL" id="SEQ42079.1"/>
    </source>
</evidence>
<evidence type="ECO:0000256" key="10">
    <source>
        <dbReference type="ARBA" id="ARBA00023049"/>
    </source>
</evidence>
<dbReference type="InterPro" id="IPR011096">
    <property type="entry name" value="FTP_domain"/>
</dbReference>
<evidence type="ECO:0000256" key="13">
    <source>
        <dbReference type="SAM" id="SignalP"/>
    </source>
</evidence>
<evidence type="ECO:0000259" key="14">
    <source>
        <dbReference type="Pfam" id="PF02225"/>
    </source>
</evidence>
<dbReference type="SUPFAM" id="SSF52025">
    <property type="entry name" value="PA domain"/>
    <property type="match status" value="1"/>
</dbReference>
<evidence type="ECO:0000313" key="17">
    <source>
        <dbReference type="Proteomes" id="UP000199233"/>
    </source>
</evidence>
<dbReference type="RefSeq" id="WP_093284886.1">
    <property type="nucleotide sequence ID" value="NZ_FOFS01000006.1"/>
</dbReference>
<evidence type="ECO:0000256" key="6">
    <source>
        <dbReference type="ARBA" id="ARBA00022723"/>
    </source>
</evidence>
<evidence type="ECO:0000256" key="8">
    <source>
        <dbReference type="ARBA" id="ARBA00022801"/>
    </source>
</evidence>
<keyword evidence="17" id="KW-1185">Reference proteome</keyword>
<evidence type="ECO:0000256" key="12">
    <source>
        <dbReference type="SAM" id="MobiDB-lite"/>
    </source>
</evidence>
<feature type="chain" id="PRO_5011599944" evidence="13">
    <location>
        <begin position="24"/>
        <end position="914"/>
    </location>
</feature>
<evidence type="ECO:0000256" key="1">
    <source>
        <dbReference type="ARBA" id="ARBA00001947"/>
    </source>
</evidence>
<dbReference type="Pfam" id="PF02128">
    <property type="entry name" value="Peptidase_M36"/>
    <property type="match status" value="1"/>
</dbReference>
<dbReference type="InterPro" id="IPR050371">
    <property type="entry name" value="Fungal_virulence_M36"/>
</dbReference>
<dbReference type="OrthoDB" id="614750at2"/>
<dbReference type="AlphaFoldDB" id="A0A1H9FWB0"/>
<keyword evidence="7 13" id="KW-0732">Signal</keyword>
<evidence type="ECO:0000256" key="4">
    <source>
        <dbReference type="ARBA" id="ARBA00022525"/>
    </source>
</evidence>
<sequence>MRSLTFQLAMAVGLATASAAVQAAQCVLPPEVLAHATRASNAALAVDAESGDLPGVDRARRERRASGQLAALPQNLGGRLQPALFDRHLGQTTFLWARRDASAVAVGPLKTREQLIARARAHLRSEAAALRLSEAMISEAQVVDAQYNGNGPAVVRFRQQVLGREVFGRSLNVLLDRSGKPVAVSGYFATDYDPAALGAQGLVLSAAQAIAGAWRSIGGAMDAAQLRRAATRGGYDWYAISNPGGELLAERQPRIKQVYYARGQRLEPAYYTELFATGKRDGRFNAYGLLISAVDGSVLHRRSLVARAKAYTYGVFADGAEGGWRPYDSPLGNGFTPFPGASPDARVPRVSSASTQRRTLSDAGTGDPWLPDDATTTIGNNVRACIDRFDLSGYNLAGLVLLDNLLNTCARLAGDIYPPLSAAGSFDYPLGPDQDPKARNARYAAAVNLFYVNNWLHDWWYGHGFNEAAGNAQTSNYGRGGEENDALIAQGQDGSGRNNANMATPADGSPPRMQQYLFDGPVVGTVRQTAPVSGAPLTFTVGSFTPASYDIPATAVVLANDRYSTPTDGCGVVVNDPSGLGLIPSLPPLPQLSLRGKIALIDRGSCPFTTKARFAQISGAVAAVIVNNSDADPIPMGNADIPLNLPLSTDWTYRIPTVMIRRADGELLKQQLAAGQSVKLALHRDASLDLDGTLDNQIVAHEFFHYVHHRLTDSSSQQTGAMSEGWADFDALLLSVRADEHFIVGNEQYQGAYDLAGYVMNNFYHGIRRAPYSTDFAKNAYTFRHIAEGEPTPDGGSGLNNSEVHNAGEIWANQLWECYAGLLNDGRYSQPQAQSRIQDYVIAGLKMTPADATFTEQRDAVLAAVLAGDFQDFKSCSEGFAKRGAGLLAVAPARDSTDFTGVVEDYTPFVCPTP</sequence>
<dbReference type="SUPFAM" id="SSF55486">
    <property type="entry name" value="Metalloproteases ('zincins'), catalytic domain"/>
    <property type="match status" value="1"/>
</dbReference>
<dbReference type="InterPro" id="IPR046450">
    <property type="entry name" value="PA_dom_sf"/>
</dbReference>
<dbReference type="GO" id="GO:0005615">
    <property type="term" value="C:extracellular space"/>
    <property type="evidence" value="ECO:0007669"/>
    <property type="project" value="InterPro"/>
</dbReference>
<dbReference type="Gene3D" id="3.10.170.10">
    <property type="match status" value="1"/>
</dbReference>
<dbReference type="Pfam" id="PF02225">
    <property type="entry name" value="PA"/>
    <property type="match status" value="1"/>
</dbReference>
<evidence type="ECO:0000256" key="9">
    <source>
        <dbReference type="ARBA" id="ARBA00022833"/>
    </source>
</evidence>
<dbReference type="Proteomes" id="UP000199233">
    <property type="component" value="Unassembled WGS sequence"/>
</dbReference>
<evidence type="ECO:0000256" key="2">
    <source>
        <dbReference type="ARBA" id="ARBA00004613"/>
    </source>
</evidence>
<dbReference type="Gene3D" id="3.50.30.30">
    <property type="match status" value="1"/>
</dbReference>
<evidence type="ECO:0000256" key="3">
    <source>
        <dbReference type="ARBA" id="ARBA00006006"/>
    </source>
</evidence>
<keyword evidence="5" id="KW-0645">Protease</keyword>
<feature type="region of interest" description="Disordered" evidence="12">
    <location>
        <begin position="338"/>
        <end position="366"/>
    </location>
</feature>
<dbReference type="InterPro" id="IPR027268">
    <property type="entry name" value="Peptidase_M4/M1_CTD_sf"/>
</dbReference>
<comment type="similarity">
    <text evidence="3">Belongs to the peptidase M36 family.</text>
</comment>
<gene>
    <name evidence="16" type="ORF">SAMN04488038_106121</name>
</gene>
<feature type="signal peptide" evidence="13">
    <location>
        <begin position="1"/>
        <end position="23"/>
    </location>
</feature>
<dbReference type="PANTHER" id="PTHR33478">
    <property type="entry name" value="EXTRACELLULAR METALLOPROTEINASE MEP"/>
    <property type="match status" value="1"/>
</dbReference>
<proteinExistence type="inferred from homology"/>
<dbReference type="GO" id="GO:0004222">
    <property type="term" value="F:metalloendopeptidase activity"/>
    <property type="evidence" value="ECO:0007669"/>
    <property type="project" value="InterPro"/>
</dbReference>
<accession>A0A1H9FWB0</accession>
<name>A0A1H9FWB0_9GAMM</name>
<dbReference type="Pfam" id="PF07504">
    <property type="entry name" value="FTP"/>
    <property type="match status" value="1"/>
</dbReference>
<evidence type="ECO:0000256" key="11">
    <source>
        <dbReference type="ARBA" id="ARBA00023145"/>
    </source>
</evidence>
<dbReference type="InterPro" id="IPR001842">
    <property type="entry name" value="Peptidase_M36"/>
</dbReference>
<dbReference type="STRING" id="489703.SAMN04488038_106121"/>
<dbReference type="Gene3D" id="1.10.390.10">
    <property type="entry name" value="Neutral Protease Domain 2"/>
    <property type="match status" value="1"/>
</dbReference>
<dbReference type="CDD" id="cd04818">
    <property type="entry name" value="PA_subtilisin_1"/>
    <property type="match status" value="1"/>
</dbReference>
<reference evidence="16 17" key="1">
    <citation type="submission" date="2016-10" db="EMBL/GenBank/DDBJ databases">
        <authorList>
            <person name="de Groot N.N."/>
        </authorList>
    </citation>
    <scope>NUCLEOTIDE SEQUENCE [LARGE SCALE GENOMIC DNA]</scope>
    <source>
        <strain evidence="16 17">DSM 25927</strain>
    </source>
</reference>
<organism evidence="16 17">
    <name type="scientific">Solimonas aquatica</name>
    <dbReference type="NCBI Taxonomy" id="489703"/>
    <lineage>
        <taxon>Bacteria</taxon>
        <taxon>Pseudomonadati</taxon>
        <taxon>Pseudomonadota</taxon>
        <taxon>Gammaproteobacteria</taxon>
        <taxon>Nevskiales</taxon>
        <taxon>Nevskiaceae</taxon>
        <taxon>Solimonas</taxon>
    </lineage>
</organism>
<feature type="domain" description="PA" evidence="14">
    <location>
        <begin position="561"/>
        <end position="668"/>
    </location>
</feature>
<evidence type="ECO:0000259" key="15">
    <source>
        <dbReference type="Pfam" id="PF07504"/>
    </source>
</evidence>
<feature type="domain" description="FTP" evidence="15">
    <location>
        <begin position="141"/>
        <end position="186"/>
    </location>
</feature>
<evidence type="ECO:0000256" key="5">
    <source>
        <dbReference type="ARBA" id="ARBA00022670"/>
    </source>
</evidence>
<comment type="subcellular location">
    <subcellularLocation>
        <location evidence="2">Secreted</location>
    </subcellularLocation>
</comment>
<dbReference type="GO" id="GO:0006508">
    <property type="term" value="P:proteolysis"/>
    <property type="evidence" value="ECO:0007669"/>
    <property type="project" value="UniProtKB-KW"/>
</dbReference>
<keyword evidence="6" id="KW-0479">Metal-binding</keyword>
<keyword evidence="9" id="KW-0862">Zinc</keyword>
<dbReference type="InterPro" id="IPR003137">
    <property type="entry name" value="PA_domain"/>
</dbReference>
<dbReference type="GO" id="GO:0008270">
    <property type="term" value="F:zinc ion binding"/>
    <property type="evidence" value="ECO:0007669"/>
    <property type="project" value="InterPro"/>
</dbReference>
<keyword evidence="10" id="KW-0482">Metalloprotease</keyword>
<dbReference type="EMBL" id="FOFS01000006">
    <property type="protein sequence ID" value="SEQ42079.1"/>
    <property type="molecule type" value="Genomic_DNA"/>
</dbReference>
<protein>
    <submittedName>
        <fullName evidence="16">Fungalysin/Thermolysin Propeptide Motif</fullName>
    </submittedName>
</protein>
<comment type="cofactor">
    <cofactor evidence="1">
        <name>Zn(2+)</name>
        <dbReference type="ChEBI" id="CHEBI:29105"/>
    </cofactor>
</comment>
<dbReference type="PANTHER" id="PTHR33478:SF1">
    <property type="entry name" value="EXTRACELLULAR METALLOPROTEINASE MEP"/>
    <property type="match status" value="1"/>
</dbReference>
<evidence type="ECO:0000256" key="7">
    <source>
        <dbReference type="ARBA" id="ARBA00022729"/>
    </source>
</evidence>